<name>A0ABY2UX39_9RHOB</name>
<dbReference type="PANTHER" id="PTHR22911:SF135">
    <property type="entry name" value="BLR4310 PROTEIN"/>
    <property type="match status" value="1"/>
</dbReference>
<proteinExistence type="predicted"/>
<keyword evidence="1" id="KW-0472">Membrane</keyword>
<keyword evidence="1" id="KW-0812">Transmembrane</keyword>
<dbReference type="SUPFAM" id="SSF103481">
    <property type="entry name" value="Multidrug resistance efflux transporter EmrE"/>
    <property type="match status" value="2"/>
</dbReference>
<dbReference type="EMBL" id="VAUA01000003">
    <property type="protein sequence ID" value="TLP67199.1"/>
    <property type="molecule type" value="Genomic_DNA"/>
</dbReference>
<dbReference type="Pfam" id="PF00892">
    <property type="entry name" value="EamA"/>
    <property type="match status" value="2"/>
</dbReference>
<keyword evidence="1" id="KW-1133">Transmembrane helix</keyword>
<feature type="transmembrane region" description="Helical" evidence="1">
    <location>
        <begin position="126"/>
        <end position="145"/>
    </location>
</feature>
<feature type="transmembrane region" description="Helical" evidence="1">
    <location>
        <begin position="35"/>
        <end position="56"/>
    </location>
</feature>
<sequence length="310" mass="33520">MTRDHPTLGILLMLGFCVVAPLGDAVAKLLGETVSLGMLLFVRFAVQVVLLTPLIWVNRRQWRMQGRVLQLTFLRTLLHIIGIGAMFTALKHLPLADAIAIAFVMPFIMLLLGKYVLGEEIGIRRLGACIVGFGGTLLVVQPSFVAVGWPALWPLLVAVIFALFMLVTRQIAKETDPVSLQAVSGVMACALLTPLLLIGNQMEVPALMLQSPDGQAWLLLAAIGGLGTVAHLLMTWSLRYAPAATLASMQYLEIPVATLFGWMIFDQLPNTLASVGIALTISAGLYVILRERITAKQLSTTKAEPERSAA</sequence>
<feature type="transmembrane region" description="Helical" evidence="1">
    <location>
        <begin position="68"/>
        <end position="89"/>
    </location>
</feature>
<feature type="transmembrane region" description="Helical" evidence="1">
    <location>
        <begin position="271"/>
        <end position="289"/>
    </location>
</feature>
<dbReference type="RefSeq" id="WP_138162414.1">
    <property type="nucleotide sequence ID" value="NZ_VAUA01000003.1"/>
</dbReference>
<feature type="transmembrane region" description="Helical" evidence="1">
    <location>
        <begin position="217"/>
        <end position="236"/>
    </location>
</feature>
<feature type="transmembrane region" description="Helical" evidence="1">
    <location>
        <begin position="95"/>
        <end position="117"/>
    </location>
</feature>
<evidence type="ECO:0000313" key="3">
    <source>
        <dbReference type="EMBL" id="TLP67199.1"/>
    </source>
</evidence>
<accession>A0ABY2UX39</accession>
<dbReference type="InterPro" id="IPR037185">
    <property type="entry name" value="EmrE-like"/>
</dbReference>
<protein>
    <submittedName>
        <fullName evidence="3">DMT family transporter</fullName>
    </submittedName>
</protein>
<gene>
    <name evidence="3" type="ORF">FEE96_07590</name>
</gene>
<dbReference type="InterPro" id="IPR000620">
    <property type="entry name" value="EamA_dom"/>
</dbReference>
<organism evidence="3 4">
    <name type="scientific">Parasedimentitalea maritima</name>
    <dbReference type="NCBI Taxonomy" id="2578117"/>
    <lineage>
        <taxon>Bacteria</taxon>
        <taxon>Pseudomonadati</taxon>
        <taxon>Pseudomonadota</taxon>
        <taxon>Alphaproteobacteria</taxon>
        <taxon>Rhodobacterales</taxon>
        <taxon>Paracoccaceae</taxon>
        <taxon>Parasedimentitalea</taxon>
    </lineage>
</organism>
<feature type="domain" description="EamA" evidence="2">
    <location>
        <begin position="150"/>
        <end position="288"/>
    </location>
</feature>
<keyword evidence="4" id="KW-1185">Reference proteome</keyword>
<reference evidence="3 4" key="1">
    <citation type="submission" date="2019-05" db="EMBL/GenBank/DDBJ databases">
        <title>Draft genome sequence of Pelagicola sp. DSW4-44.</title>
        <authorList>
            <person name="Oh J."/>
        </authorList>
    </citation>
    <scope>NUCLEOTIDE SEQUENCE [LARGE SCALE GENOMIC DNA]</scope>
    <source>
        <strain evidence="3 4">DSW4-44</strain>
    </source>
</reference>
<feature type="domain" description="EamA" evidence="2">
    <location>
        <begin position="8"/>
        <end position="140"/>
    </location>
</feature>
<comment type="caution">
    <text evidence="3">The sequence shown here is derived from an EMBL/GenBank/DDBJ whole genome shotgun (WGS) entry which is preliminary data.</text>
</comment>
<feature type="transmembrane region" description="Helical" evidence="1">
    <location>
        <begin position="180"/>
        <end position="197"/>
    </location>
</feature>
<evidence type="ECO:0000256" key="1">
    <source>
        <dbReference type="SAM" id="Phobius"/>
    </source>
</evidence>
<evidence type="ECO:0000259" key="2">
    <source>
        <dbReference type="Pfam" id="PF00892"/>
    </source>
</evidence>
<feature type="transmembrane region" description="Helical" evidence="1">
    <location>
        <begin position="243"/>
        <end position="265"/>
    </location>
</feature>
<dbReference type="Proteomes" id="UP000305041">
    <property type="component" value="Unassembled WGS sequence"/>
</dbReference>
<feature type="transmembrane region" description="Helical" evidence="1">
    <location>
        <begin position="151"/>
        <end position="168"/>
    </location>
</feature>
<evidence type="ECO:0000313" key="4">
    <source>
        <dbReference type="Proteomes" id="UP000305041"/>
    </source>
</evidence>
<dbReference type="PANTHER" id="PTHR22911">
    <property type="entry name" value="ACYL-MALONYL CONDENSING ENZYME-RELATED"/>
    <property type="match status" value="1"/>
</dbReference>